<dbReference type="RefSeq" id="WP_121974003.1">
    <property type="nucleotide sequence ID" value="NZ_OOGT01000065.1"/>
</dbReference>
<dbReference type="NCBIfam" id="TIGR00121">
    <property type="entry name" value="birA_ligase"/>
    <property type="match status" value="1"/>
</dbReference>
<dbReference type="InterPro" id="IPR004408">
    <property type="entry name" value="Biotin_CoA_COase_ligase"/>
</dbReference>
<sequence>MDLETRHLSQLLTNAQQLPEVLLLKQSTTSTNDDIREISQKGIKTILVCSETQTQGRGQHQRQWVSPVGNIYLSTLLTTKTAIDGRLALEIALNILQMPSLKTLPELQIKWPNDLYSQQGKWGGILVEPLSPHEAIVGVGINLMPIAETEVTQQATSLMQLGLNHPNRIQLISELYLAILQAGQWFDHGCYNLAARFNNVAAFMEQIVHFEQIKGNTKGIFKGISDDGSVNILTEKGLENFYQGRLSVQKG</sequence>
<proteinExistence type="predicted"/>
<dbReference type="FunCoup" id="A0A2U3MYM4">
    <property type="interactions" value="426"/>
</dbReference>
<dbReference type="PANTHER" id="PTHR12835">
    <property type="entry name" value="BIOTIN PROTEIN LIGASE"/>
    <property type="match status" value="1"/>
</dbReference>
<dbReference type="Gene3D" id="3.30.930.10">
    <property type="entry name" value="Bira Bifunctional Protein, Domain 2"/>
    <property type="match status" value="1"/>
</dbReference>
<reference evidence="4" key="1">
    <citation type="submission" date="2018-03" db="EMBL/GenBank/DDBJ databases">
        <authorList>
            <person name="Blom J."/>
        </authorList>
    </citation>
    <scope>NUCLEOTIDE SEQUENCE [LARGE SCALE GENOMIC DNA]</scope>
    <source>
        <strain evidence="4">KPC-SM-21</strain>
    </source>
</reference>
<dbReference type="Pfam" id="PF03099">
    <property type="entry name" value="BPL_LplA_LipB"/>
    <property type="match status" value="1"/>
</dbReference>
<evidence type="ECO:0000259" key="2">
    <source>
        <dbReference type="Pfam" id="PF03099"/>
    </source>
</evidence>
<dbReference type="InterPro" id="IPR045864">
    <property type="entry name" value="aa-tRNA-synth_II/BPL/LPL"/>
</dbReference>
<dbReference type="OrthoDB" id="9807064at2"/>
<dbReference type="Gene3D" id="2.30.30.100">
    <property type="match status" value="1"/>
</dbReference>
<organism evidence="3 4">
    <name type="scientific">Acinetobacter stercoris</name>
    <dbReference type="NCBI Taxonomy" id="2126983"/>
    <lineage>
        <taxon>Bacteria</taxon>
        <taxon>Pseudomonadati</taxon>
        <taxon>Pseudomonadota</taxon>
        <taxon>Gammaproteobacteria</taxon>
        <taxon>Moraxellales</taxon>
        <taxon>Moraxellaceae</taxon>
        <taxon>Acinetobacter</taxon>
    </lineage>
</organism>
<dbReference type="InterPro" id="IPR004143">
    <property type="entry name" value="BPL_LPL_catalytic"/>
</dbReference>
<dbReference type="PANTHER" id="PTHR12835:SF5">
    <property type="entry name" value="BIOTIN--PROTEIN LIGASE"/>
    <property type="match status" value="1"/>
</dbReference>
<dbReference type="Proteomes" id="UP000245974">
    <property type="component" value="Unassembled WGS sequence"/>
</dbReference>
<dbReference type="InParanoid" id="A0A2U3MYM4"/>
<evidence type="ECO:0000256" key="1">
    <source>
        <dbReference type="ARBA" id="ARBA00022598"/>
    </source>
</evidence>
<keyword evidence="1 3" id="KW-0436">Ligase</keyword>
<protein>
    <submittedName>
        <fullName evidence="3">Bifunctional ligase/repressor BirA</fullName>
        <ecNumber evidence="3">6.3.4.15</ecNumber>
    </submittedName>
</protein>
<dbReference type="AlphaFoldDB" id="A0A2U3MYM4"/>
<dbReference type="EMBL" id="OOGT01000065">
    <property type="protein sequence ID" value="SPL70542.1"/>
    <property type="molecule type" value="Genomic_DNA"/>
</dbReference>
<dbReference type="EC" id="6.3.4.15" evidence="3"/>
<dbReference type="GO" id="GO:0005737">
    <property type="term" value="C:cytoplasm"/>
    <property type="evidence" value="ECO:0007669"/>
    <property type="project" value="TreeGrafter"/>
</dbReference>
<name>A0A2U3MYM4_9GAMM</name>
<dbReference type="SUPFAM" id="SSF55681">
    <property type="entry name" value="Class II aaRS and biotin synthetases"/>
    <property type="match status" value="1"/>
</dbReference>
<gene>
    <name evidence="3" type="primary">birA_2</name>
    <name evidence="3" type="ORF">KPC_1720</name>
</gene>
<feature type="domain" description="BPL/LPL catalytic" evidence="2">
    <location>
        <begin position="29"/>
        <end position="142"/>
    </location>
</feature>
<dbReference type="GO" id="GO:0004077">
    <property type="term" value="F:biotin--[biotin carboxyl-carrier protein] ligase activity"/>
    <property type="evidence" value="ECO:0007669"/>
    <property type="project" value="UniProtKB-EC"/>
</dbReference>
<evidence type="ECO:0000313" key="3">
    <source>
        <dbReference type="EMBL" id="SPL70542.1"/>
    </source>
</evidence>
<accession>A0A2U3MYM4</accession>
<evidence type="ECO:0000313" key="4">
    <source>
        <dbReference type="Proteomes" id="UP000245974"/>
    </source>
</evidence>
<keyword evidence="4" id="KW-1185">Reference proteome</keyword>